<dbReference type="Gene3D" id="1.10.1280.10">
    <property type="entry name" value="Di-copper center containing domain from catechol oxidase"/>
    <property type="match status" value="1"/>
</dbReference>
<dbReference type="GO" id="GO:0016491">
    <property type="term" value="F:oxidoreductase activity"/>
    <property type="evidence" value="ECO:0007669"/>
    <property type="project" value="InterPro"/>
</dbReference>
<dbReference type="PRINTS" id="PR00092">
    <property type="entry name" value="TYROSINASE"/>
</dbReference>
<name>A0AAN6F7R2_9PEZI</name>
<feature type="compositionally biased region" description="Low complexity" evidence="2">
    <location>
        <begin position="84"/>
        <end position="95"/>
    </location>
</feature>
<keyword evidence="3" id="KW-1133">Transmembrane helix</keyword>
<feature type="domain" description="Tyrosinase copper-binding" evidence="4">
    <location>
        <begin position="152"/>
        <end position="169"/>
    </location>
</feature>
<dbReference type="InterPro" id="IPR008922">
    <property type="entry name" value="Di-copper_centre_dom_sf"/>
</dbReference>
<protein>
    <recommendedName>
        <fullName evidence="4 5">Tyrosinase copper-binding domain-containing protein</fullName>
    </recommendedName>
</protein>
<dbReference type="Pfam" id="PF00264">
    <property type="entry name" value="Tyrosinase"/>
    <property type="match status" value="1"/>
</dbReference>
<gene>
    <name evidence="6" type="ORF">LTR82_016980</name>
</gene>
<dbReference type="PROSITE" id="PS00497">
    <property type="entry name" value="TYROSINASE_1"/>
    <property type="match status" value="1"/>
</dbReference>
<feature type="region of interest" description="Disordered" evidence="2">
    <location>
        <begin position="68"/>
        <end position="102"/>
    </location>
</feature>
<proteinExistence type="predicted"/>
<dbReference type="InterPro" id="IPR002227">
    <property type="entry name" value="Tyrosinase_Cu-bd"/>
</dbReference>
<accession>A0AAN6F7R2</accession>
<dbReference type="EMBL" id="JASUXU010000120">
    <property type="protein sequence ID" value="KAK0305028.1"/>
    <property type="molecule type" value="Genomic_DNA"/>
</dbReference>
<dbReference type="Proteomes" id="UP001168146">
    <property type="component" value="Unassembled WGS sequence"/>
</dbReference>
<keyword evidence="1" id="KW-0479">Metal-binding</keyword>
<dbReference type="GO" id="GO:0046872">
    <property type="term" value="F:metal ion binding"/>
    <property type="evidence" value="ECO:0007669"/>
    <property type="project" value="UniProtKB-KW"/>
</dbReference>
<evidence type="ECO:0000313" key="6">
    <source>
        <dbReference type="EMBL" id="KAK0305028.1"/>
    </source>
</evidence>
<evidence type="ECO:0000256" key="2">
    <source>
        <dbReference type="SAM" id="MobiDB-lite"/>
    </source>
</evidence>
<evidence type="ECO:0000259" key="5">
    <source>
        <dbReference type="PROSITE" id="PS00498"/>
    </source>
</evidence>
<reference evidence="6" key="1">
    <citation type="submission" date="2021-12" db="EMBL/GenBank/DDBJ databases">
        <title>Black yeast isolated from Biological Soil Crust.</title>
        <authorList>
            <person name="Kurbessoian T."/>
        </authorList>
    </citation>
    <scope>NUCLEOTIDE SEQUENCE</scope>
    <source>
        <strain evidence="6">CCFEE 5208</strain>
    </source>
</reference>
<keyword evidence="3" id="KW-0472">Membrane</keyword>
<dbReference type="InterPro" id="IPR050316">
    <property type="entry name" value="Tyrosinase/Hemocyanin"/>
</dbReference>
<organism evidence="6 7">
    <name type="scientific">Friedmanniomyces endolithicus</name>
    <dbReference type="NCBI Taxonomy" id="329885"/>
    <lineage>
        <taxon>Eukaryota</taxon>
        <taxon>Fungi</taxon>
        <taxon>Dikarya</taxon>
        <taxon>Ascomycota</taxon>
        <taxon>Pezizomycotina</taxon>
        <taxon>Dothideomycetes</taxon>
        <taxon>Dothideomycetidae</taxon>
        <taxon>Mycosphaerellales</taxon>
        <taxon>Teratosphaeriaceae</taxon>
        <taxon>Friedmanniomyces</taxon>
    </lineage>
</organism>
<dbReference type="AlphaFoldDB" id="A0AAN6F7R2"/>
<comment type="caution">
    <text evidence="6">The sequence shown here is derived from an EMBL/GenBank/DDBJ whole genome shotgun (WGS) entry which is preliminary data.</text>
</comment>
<sequence length="384" mass="43262">MKMWPFKGSQQRYDAVAGDEEELKAAASAKRHGGASKPTRTVCIVAVVTIALFALVGLAYHTLHSPAQTQDPAANATPPPPPSENDNNNDNNSSSRCPQRREWRTLPPSDQQAYISAVLCLRTLPSTLQPSSNRTAYDDYPWIHSHVGYFTHNSAPFLPWHRYFLHIYEKTLREECGYTGSLVYWDWTLDSEALEVSPVFDAATGFGGDGEVGGQVTVGRSGRCVVDGPFRNVTADYYDVKFQPHCLSRGFRDQEGNLGHIDGHEISPESIEEVLSLNEYEKFVALMESRVHDAIPFGIAGDFETFTAPYDPLFFLHHTQLDRLWWLWQQRQPEKGLTAYGGHKERHSMKMASLEDEIGMRKLAPSIKVAQVMDLEGDFLCYRY</sequence>
<dbReference type="PROSITE" id="PS00498">
    <property type="entry name" value="TYROSINASE_2"/>
    <property type="match status" value="1"/>
</dbReference>
<dbReference type="SUPFAM" id="SSF48056">
    <property type="entry name" value="Di-copper centre-containing domain"/>
    <property type="match status" value="1"/>
</dbReference>
<evidence type="ECO:0000259" key="4">
    <source>
        <dbReference type="PROSITE" id="PS00497"/>
    </source>
</evidence>
<evidence type="ECO:0000256" key="3">
    <source>
        <dbReference type="SAM" id="Phobius"/>
    </source>
</evidence>
<keyword evidence="3" id="KW-0812">Transmembrane</keyword>
<evidence type="ECO:0000256" key="1">
    <source>
        <dbReference type="ARBA" id="ARBA00022723"/>
    </source>
</evidence>
<evidence type="ECO:0000313" key="7">
    <source>
        <dbReference type="Proteomes" id="UP001168146"/>
    </source>
</evidence>
<dbReference type="PANTHER" id="PTHR11474:SF127">
    <property type="entry name" value="TYROSINASE COPPER-BINDING DOMAIN-CONTAINING PROTEIN"/>
    <property type="match status" value="1"/>
</dbReference>
<dbReference type="PANTHER" id="PTHR11474">
    <property type="entry name" value="TYROSINASE FAMILY MEMBER"/>
    <property type="match status" value="1"/>
</dbReference>
<feature type="domain" description="Tyrosinase copper-binding" evidence="5">
    <location>
        <begin position="311"/>
        <end position="322"/>
    </location>
</feature>
<feature type="transmembrane region" description="Helical" evidence="3">
    <location>
        <begin position="41"/>
        <end position="60"/>
    </location>
</feature>